<dbReference type="Pfam" id="PF14131">
    <property type="entry name" value="DUF4298"/>
    <property type="match status" value="1"/>
</dbReference>
<reference evidence="1" key="1">
    <citation type="submission" date="2023-01" db="EMBL/GenBank/DDBJ databases">
        <title>Human gut microbiome strain richness.</title>
        <authorList>
            <person name="Chen-Liaw A."/>
        </authorList>
    </citation>
    <scope>NUCLEOTIDE SEQUENCE</scope>
    <source>
        <strain evidence="2">D43st1_D9_D43t1_170807</strain>
        <strain evidence="1">D59st1_B8_D59t2_181005</strain>
    </source>
</reference>
<comment type="caution">
    <text evidence="1">The sequence shown here is derived from an EMBL/GenBank/DDBJ whole genome shotgun (WGS) entry which is preliminary data.</text>
</comment>
<dbReference type="Proteomes" id="UP001213042">
    <property type="component" value="Unassembled WGS sequence"/>
</dbReference>
<dbReference type="EMBL" id="JAQMLS010000002">
    <property type="protein sequence ID" value="MDB8741189.1"/>
    <property type="molecule type" value="Genomic_DNA"/>
</dbReference>
<dbReference type="Proteomes" id="UP001211421">
    <property type="component" value="Unassembled WGS sequence"/>
</dbReference>
<evidence type="ECO:0000313" key="2">
    <source>
        <dbReference type="EMBL" id="MDB8750144.1"/>
    </source>
</evidence>
<sequence>MMDSITVGANIRMTEAVTGDYPVGSTATILYIDEMDNVFIEWSDGKLSKFSDKQVIHGFEKITPKYSAPIQEHIERITHYEKIMDRVQALDSNSPEHKKLLGELSAYYISDAWKRDFAADEAGLLPKDLKRGVLSEDGIYNLLEESSTD</sequence>
<organism evidence="1 3">
    <name type="scientific">Ruminococcus bicirculans</name>
    <name type="common">ex Wegman et al. 2014</name>
    <dbReference type="NCBI Taxonomy" id="1160721"/>
    <lineage>
        <taxon>Bacteria</taxon>
        <taxon>Bacillati</taxon>
        <taxon>Bacillota</taxon>
        <taxon>Clostridia</taxon>
        <taxon>Eubacteriales</taxon>
        <taxon>Oscillospiraceae</taxon>
        <taxon>Ruminococcus</taxon>
    </lineage>
</organism>
<dbReference type="EMBL" id="JAQMLU010000009">
    <property type="protein sequence ID" value="MDB8750144.1"/>
    <property type="molecule type" value="Genomic_DNA"/>
</dbReference>
<proteinExistence type="predicted"/>
<dbReference type="AlphaFoldDB" id="A0AAW6DTR5"/>
<dbReference type="InterPro" id="IPR025384">
    <property type="entry name" value="DUF4298"/>
</dbReference>
<dbReference type="RefSeq" id="WP_195221093.1">
    <property type="nucleotide sequence ID" value="NZ_CAKVTF010000009.1"/>
</dbReference>
<evidence type="ECO:0000313" key="1">
    <source>
        <dbReference type="EMBL" id="MDB8741189.1"/>
    </source>
</evidence>
<protein>
    <submittedName>
        <fullName evidence="1">DUF4298 domain-containing protein</fullName>
    </submittedName>
</protein>
<accession>A0AAW6DTR5</accession>
<gene>
    <name evidence="1" type="ORF">PNV70_03790</name>
    <name evidence="2" type="ORF">PNW00_06745</name>
</gene>
<name>A0AAW6DTR5_9FIRM</name>
<evidence type="ECO:0000313" key="3">
    <source>
        <dbReference type="Proteomes" id="UP001211421"/>
    </source>
</evidence>